<keyword evidence="5 8" id="KW-0057">Aromatic amino acid biosynthesis</keyword>
<dbReference type="GO" id="GO:0003849">
    <property type="term" value="F:3-deoxy-7-phosphoheptulonate synthase activity"/>
    <property type="evidence" value="ECO:0007669"/>
    <property type="project" value="UniProtKB-EC"/>
</dbReference>
<accession>A0A833RGC3</accession>
<gene>
    <name evidence="9" type="ORF">FCM35_KLT20003</name>
</gene>
<comment type="pathway">
    <text evidence="1 8">Metabolic intermediate biosynthesis; chorismate biosynthesis; chorismate from D-erythrose 4-phosphate and phosphoenolpyruvate: step 1/7.</text>
</comment>
<dbReference type="EMBL" id="SWLB01000008">
    <property type="protein sequence ID" value="KAF3335496.1"/>
    <property type="molecule type" value="Genomic_DNA"/>
</dbReference>
<dbReference type="PANTHER" id="PTHR21337">
    <property type="entry name" value="PHOSPHO-2-DEHYDRO-3-DEOXYHEPTONATE ALDOLASE 1, 2"/>
    <property type="match status" value="1"/>
</dbReference>
<dbReference type="GO" id="GO:0009073">
    <property type="term" value="P:aromatic amino acid family biosynthetic process"/>
    <property type="evidence" value="ECO:0007669"/>
    <property type="project" value="UniProtKB-KW"/>
</dbReference>
<feature type="binding site" evidence="7">
    <location>
        <position position="314"/>
    </location>
    <ligand>
        <name>phosphoenolpyruvate</name>
        <dbReference type="ChEBI" id="CHEBI:58702"/>
    </ligand>
</feature>
<keyword evidence="8" id="KW-0934">Plastid</keyword>
<dbReference type="PANTHER" id="PTHR21337:SF23">
    <property type="entry name" value="PHOSPHO-2-DEHYDRO-3-DEOXYHEPTONATE ALDOLASE"/>
    <property type="match status" value="1"/>
</dbReference>
<evidence type="ECO:0000256" key="4">
    <source>
        <dbReference type="ARBA" id="ARBA00022679"/>
    </source>
</evidence>
<proteinExistence type="inferred from homology"/>
<dbReference type="SUPFAM" id="SSF51569">
    <property type="entry name" value="Aldolase"/>
    <property type="match status" value="1"/>
</dbReference>
<comment type="cofactor">
    <cofactor evidence="7">
        <name>Mn(2+)</name>
        <dbReference type="ChEBI" id="CHEBI:29035"/>
    </cofactor>
    <cofactor evidence="7">
        <name>Co(2+)</name>
        <dbReference type="ChEBI" id="CHEBI:48828"/>
    </cofactor>
    <cofactor evidence="7">
        <name>Cd(2+)</name>
        <dbReference type="ChEBI" id="CHEBI:48775"/>
    </cofactor>
    <text evidence="7">Binds 1 divalent cation per subunit. The enzyme is active with manganese, cobalt or cadmium ions.</text>
</comment>
<evidence type="ECO:0000256" key="5">
    <source>
        <dbReference type="ARBA" id="ARBA00023141"/>
    </source>
</evidence>
<dbReference type="EC" id="2.5.1.54" evidence="8"/>
<dbReference type="GO" id="GO:0008652">
    <property type="term" value="P:amino acid biosynthetic process"/>
    <property type="evidence" value="ECO:0007669"/>
    <property type="project" value="UniProtKB-KW"/>
</dbReference>
<keyword evidence="4 8" id="KW-0808">Transferase</keyword>
<keyword evidence="10" id="KW-1185">Reference proteome</keyword>
<dbReference type="Gene3D" id="3.20.20.70">
    <property type="entry name" value="Aldolase class I"/>
    <property type="match status" value="1"/>
</dbReference>
<keyword evidence="3 8" id="KW-0028">Amino-acid biosynthesis</keyword>
<comment type="catalytic activity">
    <reaction evidence="6 8">
        <text>D-erythrose 4-phosphate + phosphoenolpyruvate + H2O = 7-phospho-2-dehydro-3-deoxy-D-arabino-heptonate + phosphate</text>
        <dbReference type="Rhea" id="RHEA:14717"/>
        <dbReference type="ChEBI" id="CHEBI:15377"/>
        <dbReference type="ChEBI" id="CHEBI:16897"/>
        <dbReference type="ChEBI" id="CHEBI:43474"/>
        <dbReference type="ChEBI" id="CHEBI:58394"/>
        <dbReference type="ChEBI" id="CHEBI:58702"/>
        <dbReference type="EC" id="2.5.1.54"/>
    </reaction>
</comment>
<evidence type="ECO:0000256" key="6">
    <source>
        <dbReference type="ARBA" id="ARBA00047508"/>
    </source>
</evidence>
<evidence type="ECO:0000313" key="10">
    <source>
        <dbReference type="Proteomes" id="UP000623129"/>
    </source>
</evidence>
<dbReference type="OrthoDB" id="2338at2759"/>
<dbReference type="InterPro" id="IPR002480">
    <property type="entry name" value="DAHP_synth_2"/>
</dbReference>
<keyword evidence="8" id="KW-0809">Transit peptide</keyword>
<organism evidence="9 10">
    <name type="scientific">Carex littledalei</name>
    <dbReference type="NCBI Taxonomy" id="544730"/>
    <lineage>
        <taxon>Eukaryota</taxon>
        <taxon>Viridiplantae</taxon>
        <taxon>Streptophyta</taxon>
        <taxon>Embryophyta</taxon>
        <taxon>Tracheophyta</taxon>
        <taxon>Spermatophyta</taxon>
        <taxon>Magnoliopsida</taxon>
        <taxon>Liliopsida</taxon>
        <taxon>Poales</taxon>
        <taxon>Cyperaceae</taxon>
        <taxon>Cyperoideae</taxon>
        <taxon>Cariceae</taxon>
        <taxon>Carex</taxon>
        <taxon>Carex subgen. Euthyceras</taxon>
    </lineage>
</organism>
<dbReference type="Pfam" id="PF01474">
    <property type="entry name" value="DAHP_synth_2"/>
    <property type="match status" value="2"/>
</dbReference>
<dbReference type="UniPathway" id="UPA00053">
    <property type="reaction ID" value="UER00084"/>
</dbReference>
<evidence type="ECO:0000256" key="3">
    <source>
        <dbReference type="ARBA" id="ARBA00022605"/>
    </source>
</evidence>
<feature type="binding site" evidence="7">
    <location>
        <begin position="260"/>
        <end position="261"/>
    </location>
    <ligand>
        <name>phosphoenolpyruvate</name>
        <dbReference type="ChEBI" id="CHEBI:58702"/>
    </ligand>
</feature>
<feature type="binding site" evidence="7">
    <location>
        <position position="418"/>
    </location>
    <ligand>
        <name>Mn(2+)</name>
        <dbReference type="ChEBI" id="CHEBI:29035"/>
    </ligand>
</feature>
<evidence type="ECO:0000256" key="8">
    <source>
        <dbReference type="RuleBase" id="RU363071"/>
    </source>
</evidence>
<evidence type="ECO:0000256" key="7">
    <source>
        <dbReference type="PIRSR" id="PIRSR602480-1"/>
    </source>
</evidence>
<dbReference type="GO" id="GO:0009423">
    <property type="term" value="P:chorismate biosynthetic process"/>
    <property type="evidence" value="ECO:0007669"/>
    <property type="project" value="UniProtKB-UniPathway"/>
</dbReference>
<reference evidence="9" key="1">
    <citation type="submission" date="2020-01" db="EMBL/GenBank/DDBJ databases">
        <title>Genome sequence of Kobresia littledalei, the first chromosome-level genome in the family Cyperaceae.</title>
        <authorList>
            <person name="Qu G."/>
        </authorList>
    </citation>
    <scope>NUCLEOTIDE SEQUENCE</scope>
    <source>
        <strain evidence="9">C.B.Clarke</strain>
        <tissue evidence="9">Leaf</tissue>
    </source>
</reference>
<evidence type="ECO:0000256" key="1">
    <source>
        <dbReference type="ARBA" id="ARBA00004688"/>
    </source>
</evidence>
<protein>
    <recommendedName>
        <fullName evidence="8">Phospho-2-dehydro-3-deoxyheptonate aldolase</fullName>
        <ecNumber evidence="8">2.5.1.54</ecNumber>
    </recommendedName>
</protein>
<name>A0A833RGC3_9POAL</name>
<dbReference type="Proteomes" id="UP000623129">
    <property type="component" value="Unassembled WGS sequence"/>
</dbReference>
<feature type="binding site" evidence="7">
    <location>
        <position position="283"/>
    </location>
    <ligand>
        <name>phosphoenolpyruvate</name>
        <dbReference type="ChEBI" id="CHEBI:58702"/>
    </ligand>
</feature>
<sequence>MASYSAMLKTLVSPTSWSLNSWRSKRIQQIPEYPNKTDLAMVITSIEKSPPLVFAGEARQLDGHLYCRVVTVQRVSRSLVLILSGIHSEFSKWGLFSLSEAKCLLSSLQSRDQLLTRHGDGLTLPIYQGDIINDVTFDQKSRVADPSRLLRAYTQSAATLNLLRAFATGGYASLERVAEWNLDFVRYSQQGDQYMEYAQRVYEAIGFAVAAGFTTNQMMSTECWTSHECLLLPYEEALTRVDSTSGRYYNCSAHMLWIGERTRQLDSAHVEFLRGVANPIGIKVSDKLDPTELVRLCEILNPQDKPGRLTLITRMGADTLRTKLPGLIRAIRRAGCIVTWITDPVHGNTVKAPCGLRTRSFDAIRDEVMAFFDAHEQKGTHAGGVHPEMTGQNVSECVGGSQNITFDDLNTCYRTQCDPRLNT</sequence>
<feature type="binding site" evidence="7">
    <location>
        <position position="388"/>
    </location>
    <ligand>
        <name>Mn(2+)</name>
        <dbReference type="ChEBI" id="CHEBI:29035"/>
    </ligand>
</feature>
<comment type="similarity">
    <text evidence="2 8">Belongs to the class-II DAHP synthase family.</text>
</comment>
<keyword evidence="7" id="KW-0464">Manganese</keyword>
<comment type="caution">
    <text evidence="9">The sequence shown here is derived from an EMBL/GenBank/DDBJ whole genome shotgun (WGS) entry which is preliminary data.</text>
</comment>
<evidence type="ECO:0000313" key="9">
    <source>
        <dbReference type="EMBL" id="KAF3335496.1"/>
    </source>
</evidence>
<feature type="binding site" evidence="7">
    <location>
        <position position="346"/>
    </location>
    <ligand>
        <name>Mn(2+)</name>
        <dbReference type="ChEBI" id="CHEBI:29035"/>
    </ligand>
</feature>
<comment type="subcellular location">
    <subcellularLocation>
        <location evidence="8">Plastid</location>
        <location evidence="8">Chloroplast</location>
    </subcellularLocation>
</comment>
<keyword evidence="8" id="KW-0150">Chloroplast</keyword>
<keyword evidence="7" id="KW-0170">Cobalt</keyword>
<dbReference type="AlphaFoldDB" id="A0A833RGC3"/>
<keyword evidence="7" id="KW-0104">Cadmium</keyword>
<evidence type="ECO:0000256" key="2">
    <source>
        <dbReference type="ARBA" id="ARBA00008911"/>
    </source>
</evidence>
<dbReference type="GO" id="GO:0009507">
    <property type="term" value="C:chloroplast"/>
    <property type="evidence" value="ECO:0007669"/>
    <property type="project" value="UniProtKB-SubCell"/>
</dbReference>
<dbReference type="InterPro" id="IPR013785">
    <property type="entry name" value="Aldolase_TIM"/>
</dbReference>